<feature type="region of interest" description="Disordered" evidence="1">
    <location>
        <begin position="1"/>
        <end position="137"/>
    </location>
</feature>
<dbReference type="EMBL" id="JACEEZ010020758">
    <property type="protein sequence ID" value="KAG0714152.1"/>
    <property type="molecule type" value="Genomic_DNA"/>
</dbReference>
<proteinExistence type="predicted"/>
<feature type="region of interest" description="Disordered" evidence="1">
    <location>
        <begin position="463"/>
        <end position="594"/>
    </location>
</feature>
<dbReference type="Proteomes" id="UP000770661">
    <property type="component" value="Unassembled WGS sequence"/>
</dbReference>
<dbReference type="OrthoDB" id="6375813at2759"/>
<feature type="compositionally biased region" description="Acidic residues" evidence="1">
    <location>
        <begin position="525"/>
        <end position="549"/>
    </location>
</feature>
<evidence type="ECO:0000313" key="2">
    <source>
        <dbReference type="EMBL" id="KAG0714152.1"/>
    </source>
</evidence>
<evidence type="ECO:0000313" key="3">
    <source>
        <dbReference type="Proteomes" id="UP000770661"/>
    </source>
</evidence>
<comment type="caution">
    <text evidence="2">The sequence shown here is derived from an EMBL/GenBank/DDBJ whole genome shotgun (WGS) entry which is preliminary data.</text>
</comment>
<feature type="compositionally biased region" description="Acidic residues" evidence="1">
    <location>
        <begin position="486"/>
        <end position="510"/>
    </location>
</feature>
<gene>
    <name evidence="2" type="ORF">GWK47_014676</name>
</gene>
<feature type="compositionally biased region" description="Low complexity" evidence="1">
    <location>
        <begin position="84"/>
        <end position="99"/>
    </location>
</feature>
<evidence type="ECO:0000256" key="1">
    <source>
        <dbReference type="SAM" id="MobiDB-lite"/>
    </source>
</evidence>
<feature type="compositionally biased region" description="Basic and acidic residues" evidence="1">
    <location>
        <begin position="30"/>
        <end position="51"/>
    </location>
</feature>
<feature type="region of interest" description="Disordered" evidence="1">
    <location>
        <begin position="150"/>
        <end position="190"/>
    </location>
</feature>
<feature type="region of interest" description="Disordered" evidence="1">
    <location>
        <begin position="215"/>
        <end position="335"/>
    </location>
</feature>
<accession>A0A8J5CNA6</accession>
<sequence>MDYHHRRDRSHSPTDPRRHPHPSTHSQPSRSRDSSLDFRRKGYAERNDPRRSSSNPPEQGAEGSSGGKKRGKMGKGGQWDVPGSFKSHSSPSKSIRPLSTNGPLGLGRGGPSWPTHKGKKTKKASASYAEAAKKKALATAASKLRQTFLASKKKSSGGENSLLEESEGNEGPGRSPCDDNNAQDLTMPRRHPSCLEFDIDIRFSAKEWASVGRGQGGAAGVLADPQGSSVPGKHLHKGNNLGEEQEDSGTYSDTDVGRNDSHWSPLPGPDQASSSSTRRRHLSESSGVIDLRKNPPSRGSAARPVSTRTRSCSLSLVEGGPGTSRGAQQGGSHPSRIKLHLMPKLRHLMLKQLLCMDKKSLQELVDDPRSRKAQFMMSHLMSEHRAALSQRLAQQRFKTPDALADDELQLLNSMEGAQLSSLPPEVVQQVREILALEQEGGEGVWEAATISLSDLLLGCDSDPECQIVSPPPRDPTSTITIHDTDSEMEELPEEEEHEYEEDEEDEEVESDHELTEGHVSLVANDDSEMEEIEEDGLDDGVEDDSEEEDREKTAAAAAPSRGSSSPTSTCKHQQQQQLWQQYYQQQQHPHQEHR</sequence>
<reference evidence="2" key="1">
    <citation type="submission" date="2020-07" db="EMBL/GenBank/DDBJ databases">
        <title>The High-quality genome of the commercially important snow crab, Chionoecetes opilio.</title>
        <authorList>
            <person name="Jeong J.-H."/>
            <person name="Ryu S."/>
        </authorList>
    </citation>
    <scope>NUCLEOTIDE SEQUENCE</scope>
    <source>
        <strain evidence="2">MADBK_172401_WGS</strain>
        <tissue evidence="2">Digestive gland</tissue>
    </source>
</reference>
<protein>
    <submittedName>
        <fullName evidence="2">Uncharacterized protein</fullName>
    </submittedName>
</protein>
<name>A0A8J5CNA6_CHIOP</name>
<keyword evidence="3" id="KW-1185">Reference proteome</keyword>
<organism evidence="2 3">
    <name type="scientific">Chionoecetes opilio</name>
    <name type="common">Atlantic snow crab</name>
    <name type="synonym">Cancer opilio</name>
    <dbReference type="NCBI Taxonomy" id="41210"/>
    <lineage>
        <taxon>Eukaryota</taxon>
        <taxon>Metazoa</taxon>
        <taxon>Ecdysozoa</taxon>
        <taxon>Arthropoda</taxon>
        <taxon>Crustacea</taxon>
        <taxon>Multicrustacea</taxon>
        <taxon>Malacostraca</taxon>
        <taxon>Eumalacostraca</taxon>
        <taxon>Eucarida</taxon>
        <taxon>Decapoda</taxon>
        <taxon>Pleocyemata</taxon>
        <taxon>Brachyura</taxon>
        <taxon>Eubrachyura</taxon>
        <taxon>Majoidea</taxon>
        <taxon>Majidae</taxon>
        <taxon>Chionoecetes</taxon>
    </lineage>
</organism>
<dbReference type="AlphaFoldDB" id="A0A8J5CNA6"/>
<feature type="compositionally biased region" description="Basic and acidic residues" evidence="1">
    <location>
        <begin position="1"/>
        <end position="17"/>
    </location>
</feature>
<feature type="compositionally biased region" description="Low complexity" evidence="1">
    <location>
        <begin position="554"/>
        <end position="588"/>
    </location>
</feature>